<accession>A0ABM5SJW4</accession>
<sequence length="71" mass="7980">MSKSFIHTPSDGRGKRKVFINDIEISRVIYANEKKGLVRFCPSPIKADRHGDVYSRTLKGTVRIEFIGDAG</sequence>
<name>A0ABM5SJW4_9GAMM</name>
<evidence type="ECO:0000313" key="2">
    <source>
        <dbReference type="Proteomes" id="UP000031883"/>
    </source>
</evidence>
<dbReference type="RefSeq" id="WP_042562408.1">
    <property type="nucleotide sequence ID" value="NZ_CABHXM010000003.1"/>
</dbReference>
<dbReference type="Proteomes" id="UP000031883">
    <property type="component" value="Chromosome"/>
</dbReference>
<proteinExistence type="predicted"/>
<organism evidence="1 2">
    <name type="scientific">Yersinia rochesterensis</name>
    <dbReference type="NCBI Taxonomy" id="1604335"/>
    <lineage>
        <taxon>Bacteria</taxon>
        <taxon>Pseudomonadati</taxon>
        <taxon>Pseudomonadota</taxon>
        <taxon>Gammaproteobacteria</taxon>
        <taxon>Enterobacterales</taxon>
        <taxon>Yersiniaceae</taxon>
        <taxon>Yersinia</taxon>
    </lineage>
</organism>
<reference evidence="1 2" key="1">
    <citation type="journal article" date="2015" name="Genome Announc.">
        <title>Thirty-Two Complete Genome Assemblies of Nine Yersinia Species, Including Y. pestis, Y. pseudotuberculosis, and Y. enterocolitica.</title>
        <authorList>
            <person name="Johnson S.L."/>
            <person name="Daligault H.E."/>
            <person name="Davenport K.W."/>
            <person name="Jaissle J."/>
            <person name="Frey K.G."/>
            <person name="Ladner J.T."/>
            <person name="Broomall S.M."/>
            <person name="Bishop-Lilly K.A."/>
            <person name="Bruce D.C."/>
            <person name="Coyne S.R."/>
            <person name="Gibbons H.S."/>
            <person name="Lo C.C."/>
            <person name="Munk A.C."/>
            <person name="Rosenzweig C.N."/>
            <person name="Koroleva G.I."/>
            <person name="Palacios G.F."/>
            <person name="Redden C.L."/>
            <person name="Xu Y."/>
            <person name="Minogue T.D."/>
            <person name="Chain P.S."/>
        </authorList>
    </citation>
    <scope>NUCLEOTIDE SEQUENCE [LARGE SCALE GENOMIC DNA]</scope>
    <source>
        <strain evidence="1 2">Y231</strain>
    </source>
</reference>
<gene>
    <name evidence="1" type="ORF">CH54_3823</name>
</gene>
<dbReference type="EMBL" id="CP009997">
    <property type="protein sequence ID" value="AJJ34716.1"/>
    <property type="molecule type" value="Genomic_DNA"/>
</dbReference>
<keyword evidence="2" id="KW-1185">Reference proteome</keyword>
<evidence type="ECO:0000313" key="1">
    <source>
        <dbReference type="EMBL" id="AJJ34716.1"/>
    </source>
</evidence>
<protein>
    <submittedName>
        <fullName evidence="1">Uncharacterized protein</fullName>
    </submittedName>
</protein>